<evidence type="ECO:0000256" key="1">
    <source>
        <dbReference type="SAM" id="MobiDB-lite"/>
    </source>
</evidence>
<keyword evidence="3" id="KW-1185">Reference proteome</keyword>
<dbReference type="Proteomes" id="UP001296873">
    <property type="component" value="Unassembled WGS sequence"/>
</dbReference>
<dbReference type="InterPro" id="IPR025586">
    <property type="entry name" value="PcfJ"/>
</dbReference>
<sequence length="918" mass="101919">MTHIERIQAAIEDGQQTAQQVEHRTDYAPERYGFVETIARRYGLKDEAAIETAKERYAGMRARSWRKVFAPGELGQGSGAAMVSAMPSFSRGFFEGGSARSIEINIAFVTREGLLQTLGVMHEADDLDLPLVDQLGIEGSVDRIRDAIDHGRGRSPELKLNAFSSQLQRNCGFMANDLARETFRGLAFPDVKKNLAATKAMAAVVQRFETRRMVGQMGKFIAHLDEEAIYLMRRAGIYDREAYNWLVGSRHAFDLAEDDLAEDAAKVSQYRRQAMRYYPLFAHRMSRGGVPGIDEGQSVPRVLADSYGKDVFFMDEDFGSDGSDDSLSERDVARLHGLTWQRAGREVAHEPIGLARDLGRVPANWLPKSRKDFAAFRTVMDNVNGLHRATGADEDALVRETGGRWQDWAARFEGNPAEGVRDLVNAFQKSVLYPIAVQAIEEAGIPTEHFGADKLRQITGLNPSGPIAHADNQYSPRTVEVLFGTKGMSAIMEASKRWHQELPRLNAALQDPKVVGAVSWAPLTEAWTAPNGCTLEPILNEAGLKEEGRAMKHCVGGYTHACTRDCHVLSLKGPKGQRLTTLEIRDPRGRDGKFKLVQNYGPGNSTAPKEAKAAAEAYLRHLQALEKERAIDWGGIREGRERARKEMEKKGKLAAEVGFDLRDKQRSEAAFQLYRRYMTGPARKAQTLDQFLDQTGLRKALTEGAVENAWQDRLEQRRDRASFRKSERQGQRRNRAGQPRSERIAPPQITAGFSELSAAEYARFTPVQQARTNAVILVPGEGLLAKVEPQSGLTVEARADRMADALRERAQGVSGVFARAKLADMADRVIVAPSVEEARAARQVAMQAAGRTRQDRQAITGLAPNLVGRPDLRERYRANEQGVDLTVHTRKQVLAGIDRLHAALTDQRPQRVGEGDAR</sequence>
<dbReference type="Pfam" id="PF14284">
    <property type="entry name" value="PcfJ"/>
    <property type="match status" value="1"/>
</dbReference>
<reference evidence="2 3" key="1">
    <citation type="journal article" date="2020" name="Microorganisms">
        <title>Osmotic Adaptation and Compatible Solute Biosynthesis of Phototrophic Bacteria as Revealed from Genome Analyses.</title>
        <authorList>
            <person name="Imhoff J.F."/>
            <person name="Rahn T."/>
            <person name="Kunzel S."/>
            <person name="Keller A."/>
            <person name="Neulinger S.C."/>
        </authorList>
    </citation>
    <scope>NUCLEOTIDE SEQUENCE [LARGE SCALE GENOMIC DNA]</scope>
    <source>
        <strain evidence="2 3">DSM 9895</strain>
    </source>
</reference>
<feature type="compositionally biased region" description="Basic and acidic residues" evidence="1">
    <location>
        <begin position="717"/>
        <end position="730"/>
    </location>
</feature>
<proteinExistence type="predicted"/>
<dbReference type="RefSeq" id="WP_200343121.1">
    <property type="nucleotide sequence ID" value="NZ_NRRL01000108.1"/>
</dbReference>
<name>A0ABS1DJN4_9PROT</name>
<evidence type="ECO:0000313" key="3">
    <source>
        <dbReference type="Proteomes" id="UP001296873"/>
    </source>
</evidence>
<protein>
    <submittedName>
        <fullName evidence="2">Uncharacterized protein</fullName>
    </submittedName>
</protein>
<comment type="caution">
    <text evidence="2">The sequence shown here is derived from an EMBL/GenBank/DDBJ whole genome shotgun (WGS) entry which is preliminary data.</text>
</comment>
<organism evidence="2 3">
    <name type="scientific">Rhodovibrio sodomensis</name>
    <dbReference type="NCBI Taxonomy" id="1088"/>
    <lineage>
        <taxon>Bacteria</taxon>
        <taxon>Pseudomonadati</taxon>
        <taxon>Pseudomonadota</taxon>
        <taxon>Alphaproteobacteria</taxon>
        <taxon>Rhodospirillales</taxon>
        <taxon>Rhodovibrionaceae</taxon>
        <taxon>Rhodovibrio</taxon>
    </lineage>
</organism>
<evidence type="ECO:0000313" key="2">
    <source>
        <dbReference type="EMBL" id="MBK1670677.1"/>
    </source>
</evidence>
<gene>
    <name evidence="2" type="ORF">CKO28_21900</name>
</gene>
<dbReference type="EMBL" id="NRRL01000108">
    <property type="protein sequence ID" value="MBK1670677.1"/>
    <property type="molecule type" value="Genomic_DNA"/>
</dbReference>
<accession>A0ABS1DJN4</accession>
<feature type="region of interest" description="Disordered" evidence="1">
    <location>
        <begin position="717"/>
        <end position="748"/>
    </location>
</feature>